<sequence length="317" mass="35933">MIKKIAVLGAGTMGHGIAETFAMYGYDVNLYDVDENKLISAKKEIAEELRLMSEESFIEAESIESTLERIHLFTDLKATVKDRDYVIEAVPEILELKQNLYKKLDEYCSPHTILASNTSSLSLTSMMEFISENRKERMIVNHWYNPAHLMPLVELSYFGNMPEDIFQEVEELYQSIKKQTVRVLKDIPGLIANRIQQGIAREVFSLIEMGAATSDDIDKALKFGPAFRYATTGQLKIADLGGLDIWCTVGDNLLKVMDHSEQANAMLRQKVSEGKLGLKTGEGFYEYKTDEANSIKETFAKKLIHQLKASEYYIDKS</sequence>
<dbReference type="PANTHER" id="PTHR48075:SF5">
    <property type="entry name" value="3-HYDROXYBUTYRYL-COA DEHYDROGENASE"/>
    <property type="match status" value="1"/>
</dbReference>
<dbReference type="InterPro" id="IPR022694">
    <property type="entry name" value="3-OHacyl-CoA_DH"/>
</dbReference>
<evidence type="ECO:0000259" key="7">
    <source>
        <dbReference type="Pfam" id="PF02737"/>
    </source>
</evidence>
<proteinExistence type="inferred from homology"/>
<keyword evidence="3" id="KW-0560">Oxidoreductase</keyword>
<dbReference type="InterPro" id="IPR006176">
    <property type="entry name" value="3-OHacyl-CoA_DH_NAD-bd"/>
</dbReference>
<keyword evidence="9" id="KW-1185">Reference proteome</keyword>
<dbReference type="Proteomes" id="UP000307756">
    <property type="component" value="Unassembled WGS sequence"/>
</dbReference>
<evidence type="ECO:0000259" key="6">
    <source>
        <dbReference type="Pfam" id="PF00725"/>
    </source>
</evidence>
<evidence type="ECO:0000256" key="2">
    <source>
        <dbReference type="ARBA" id="ARBA00009463"/>
    </source>
</evidence>
<feature type="domain" description="3-hydroxyacyl-CoA dehydrogenase NAD binding" evidence="7">
    <location>
        <begin position="4"/>
        <end position="186"/>
    </location>
</feature>
<dbReference type="PANTHER" id="PTHR48075">
    <property type="entry name" value="3-HYDROXYACYL-COA DEHYDROGENASE FAMILY PROTEIN"/>
    <property type="match status" value="1"/>
</dbReference>
<feature type="binding site" evidence="5">
    <location>
        <position position="97"/>
    </location>
    <ligand>
        <name>NAD(+)</name>
        <dbReference type="ChEBI" id="CHEBI:57540"/>
    </ligand>
</feature>
<feature type="binding site" evidence="5">
    <location>
        <position position="92"/>
    </location>
    <ligand>
        <name>NAD(+)</name>
        <dbReference type="ChEBI" id="CHEBI:57540"/>
    </ligand>
</feature>
<name>A0A4U1D9H7_9BACI</name>
<evidence type="ECO:0000313" key="8">
    <source>
        <dbReference type="EMBL" id="TKC19084.1"/>
    </source>
</evidence>
<feature type="binding site" evidence="5">
    <location>
        <begin position="9"/>
        <end position="14"/>
    </location>
    <ligand>
        <name>NAD(+)</name>
        <dbReference type="ChEBI" id="CHEBI:57540"/>
    </ligand>
</feature>
<dbReference type="InterPro" id="IPR036291">
    <property type="entry name" value="NAD(P)-bd_dom_sf"/>
</dbReference>
<dbReference type="SUPFAM" id="SSF51735">
    <property type="entry name" value="NAD(P)-binding Rossmann-fold domains"/>
    <property type="match status" value="1"/>
</dbReference>
<dbReference type="GO" id="GO:0016616">
    <property type="term" value="F:oxidoreductase activity, acting on the CH-OH group of donors, NAD or NADP as acceptor"/>
    <property type="evidence" value="ECO:0007669"/>
    <property type="project" value="InterPro"/>
</dbReference>
<dbReference type="InterPro" id="IPR008927">
    <property type="entry name" value="6-PGluconate_DH-like_C_sf"/>
</dbReference>
<protein>
    <submittedName>
        <fullName evidence="8">3-hydroxyacyl-CoA dehydrogenase family protein</fullName>
    </submittedName>
</protein>
<evidence type="ECO:0000256" key="1">
    <source>
        <dbReference type="ARBA" id="ARBA00005086"/>
    </source>
</evidence>
<accession>A0A4U1D9H7</accession>
<dbReference type="PIRSF" id="PIRSF000105">
    <property type="entry name" value="HCDH"/>
    <property type="match status" value="1"/>
</dbReference>
<dbReference type="Pfam" id="PF00725">
    <property type="entry name" value="3HCDH"/>
    <property type="match status" value="1"/>
</dbReference>
<dbReference type="Pfam" id="PF02737">
    <property type="entry name" value="3HCDH_N"/>
    <property type="match status" value="1"/>
</dbReference>
<dbReference type="SUPFAM" id="SSF48179">
    <property type="entry name" value="6-phosphogluconate dehydrogenase C-terminal domain-like"/>
    <property type="match status" value="1"/>
</dbReference>
<organism evidence="8 9">
    <name type="scientific">Robertmurraya kyonggiensis</name>
    <dbReference type="NCBI Taxonomy" id="1037680"/>
    <lineage>
        <taxon>Bacteria</taxon>
        <taxon>Bacillati</taxon>
        <taxon>Bacillota</taxon>
        <taxon>Bacilli</taxon>
        <taxon>Bacillales</taxon>
        <taxon>Bacillaceae</taxon>
        <taxon>Robertmurraya</taxon>
    </lineage>
</organism>
<dbReference type="GO" id="GO:0070403">
    <property type="term" value="F:NAD+ binding"/>
    <property type="evidence" value="ECO:0007669"/>
    <property type="project" value="InterPro"/>
</dbReference>
<feature type="domain" description="3-hydroxyacyl-CoA dehydrogenase C-terminal" evidence="6">
    <location>
        <begin position="189"/>
        <end position="287"/>
    </location>
</feature>
<comment type="similarity">
    <text evidence="2">Belongs to the 3-hydroxyacyl-CoA dehydrogenase family.</text>
</comment>
<evidence type="ECO:0000256" key="4">
    <source>
        <dbReference type="PIRSR" id="PIRSR000105-1"/>
    </source>
</evidence>
<feature type="binding site" evidence="5">
    <location>
        <position position="32"/>
    </location>
    <ligand>
        <name>NAD(+)</name>
        <dbReference type="ChEBI" id="CHEBI:57540"/>
    </ligand>
</feature>
<feature type="binding site" evidence="5">
    <location>
        <position position="119"/>
    </location>
    <ligand>
        <name>NAD(+)</name>
        <dbReference type="ChEBI" id="CHEBI:57540"/>
    </ligand>
</feature>
<dbReference type="InterPro" id="IPR013328">
    <property type="entry name" value="6PGD_dom2"/>
</dbReference>
<dbReference type="InterPro" id="IPR006108">
    <property type="entry name" value="3HC_DH_C"/>
</dbReference>
<feature type="binding site" evidence="5">
    <location>
        <position position="145"/>
    </location>
    <ligand>
        <name>NAD(+)</name>
        <dbReference type="ChEBI" id="CHEBI:57540"/>
    </ligand>
</feature>
<dbReference type="GO" id="GO:0006631">
    <property type="term" value="P:fatty acid metabolic process"/>
    <property type="evidence" value="ECO:0007669"/>
    <property type="project" value="InterPro"/>
</dbReference>
<dbReference type="OrthoDB" id="9815331at2"/>
<dbReference type="RefSeq" id="WP_136829891.1">
    <property type="nucleotide sequence ID" value="NZ_SWBM01000001.1"/>
</dbReference>
<dbReference type="AlphaFoldDB" id="A0A4U1D9H7"/>
<feature type="site" description="Important for catalytic activity" evidence="4">
    <location>
        <position position="142"/>
    </location>
</feature>
<dbReference type="Gene3D" id="3.40.50.720">
    <property type="entry name" value="NAD(P)-binding Rossmann-like Domain"/>
    <property type="match status" value="1"/>
</dbReference>
<reference evidence="8 9" key="1">
    <citation type="journal article" date="2011" name="J. Microbiol.">
        <title>Bacillus kyonggiensis sp. nov., isolated from soil of a lettuce field.</title>
        <authorList>
            <person name="Dong K."/>
            <person name="Lee S."/>
        </authorList>
    </citation>
    <scope>NUCLEOTIDE SEQUENCE [LARGE SCALE GENOMIC DNA]</scope>
    <source>
        <strain evidence="8 9">NB22</strain>
    </source>
</reference>
<comment type="caution">
    <text evidence="8">The sequence shown here is derived from an EMBL/GenBank/DDBJ whole genome shotgun (WGS) entry which is preliminary data.</text>
</comment>
<evidence type="ECO:0000256" key="5">
    <source>
        <dbReference type="PIRSR" id="PIRSR000105-2"/>
    </source>
</evidence>
<evidence type="ECO:0000256" key="3">
    <source>
        <dbReference type="ARBA" id="ARBA00023002"/>
    </source>
</evidence>
<feature type="binding site" evidence="5">
    <location>
        <position position="279"/>
    </location>
    <ligand>
        <name>NAD(+)</name>
        <dbReference type="ChEBI" id="CHEBI:57540"/>
    </ligand>
</feature>
<comment type="pathway">
    <text evidence="1">Lipid metabolism; butanoate metabolism.</text>
</comment>
<dbReference type="EMBL" id="SWBM01000001">
    <property type="protein sequence ID" value="TKC19084.1"/>
    <property type="molecule type" value="Genomic_DNA"/>
</dbReference>
<evidence type="ECO:0000313" key="9">
    <source>
        <dbReference type="Proteomes" id="UP000307756"/>
    </source>
</evidence>
<keyword evidence="5" id="KW-0520">NAD</keyword>
<dbReference type="Gene3D" id="1.10.1040.10">
    <property type="entry name" value="N-(1-d-carboxylethyl)-l-norvaline Dehydrogenase, domain 2"/>
    <property type="match status" value="1"/>
</dbReference>
<gene>
    <name evidence="8" type="ORF">FA727_05935</name>
</gene>